<dbReference type="SUPFAM" id="SSF56112">
    <property type="entry name" value="Protein kinase-like (PK-like)"/>
    <property type="match status" value="1"/>
</dbReference>
<keyword evidence="2" id="KW-0808">Transferase</keyword>
<evidence type="ECO:0000313" key="7">
    <source>
        <dbReference type="Proteomes" id="UP000076842"/>
    </source>
</evidence>
<evidence type="ECO:0000259" key="5">
    <source>
        <dbReference type="PROSITE" id="PS51158"/>
    </source>
</evidence>
<dbReference type="AlphaFoldDB" id="A0A165J0H6"/>
<evidence type="ECO:0000256" key="2">
    <source>
        <dbReference type="ARBA" id="ARBA00022679"/>
    </source>
</evidence>
<dbReference type="Gene3D" id="3.20.200.10">
    <property type="entry name" value="MHCK/EF2 kinase"/>
    <property type="match status" value="1"/>
</dbReference>
<dbReference type="Proteomes" id="UP000076842">
    <property type="component" value="Unassembled WGS sequence"/>
</dbReference>
<keyword evidence="1" id="KW-0723">Serine/threonine-protein kinase</keyword>
<evidence type="ECO:0000256" key="3">
    <source>
        <dbReference type="ARBA" id="ARBA00022777"/>
    </source>
</evidence>
<evidence type="ECO:0000256" key="1">
    <source>
        <dbReference type="ARBA" id="ARBA00022527"/>
    </source>
</evidence>
<reference evidence="6 7" key="1">
    <citation type="journal article" date="2016" name="Mol. Biol. Evol.">
        <title>Comparative Genomics of Early-Diverging Mushroom-Forming Fungi Provides Insights into the Origins of Lignocellulose Decay Capabilities.</title>
        <authorList>
            <person name="Nagy L.G."/>
            <person name="Riley R."/>
            <person name="Tritt A."/>
            <person name="Adam C."/>
            <person name="Daum C."/>
            <person name="Floudas D."/>
            <person name="Sun H."/>
            <person name="Yadav J.S."/>
            <person name="Pangilinan J."/>
            <person name="Larsson K.H."/>
            <person name="Matsuura K."/>
            <person name="Barry K."/>
            <person name="Labutti K."/>
            <person name="Kuo R."/>
            <person name="Ohm R.A."/>
            <person name="Bhattacharya S.S."/>
            <person name="Shirouzu T."/>
            <person name="Yoshinaga Y."/>
            <person name="Martin F.M."/>
            <person name="Grigoriev I.V."/>
            <person name="Hibbett D.S."/>
        </authorList>
    </citation>
    <scope>NUCLEOTIDE SEQUENCE [LARGE SCALE GENOMIC DNA]</scope>
    <source>
        <strain evidence="6 7">HHB12733</strain>
    </source>
</reference>
<keyword evidence="3 6" id="KW-0418">Kinase</keyword>
<dbReference type="OrthoDB" id="301415at2759"/>
<feature type="domain" description="Alpha-type protein kinase" evidence="5">
    <location>
        <begin position="1"/>
        <end position="176"/>
    </location>
</feature>
<accession>A0A165J0H6</accession>
<dbReference type="PROSITE" id="PS51158">
    <property type="entry name" value="ALPHA_KINASE"/>
    <property type="match status" value="1"/>
</dbReference>
<protein>
    <submittedName>
        <fullName evidence="6">Kinase-like protein</fullName>
    </submittedName>
</protein>
<sequence>MRGSRCEANCQVWSRALLEKAIDWVTNQVEEMRTTPPFTLLTFRIVDMAYVITDQAEAKKRRAFLVEEYIPGDWVKYISSNSAAPVKHLGLADKERALYLCFLQHVMYHTTKHTTILSDFQGRIGVGELLTDLQVLTHPEAGEGLFGEGNSPKWFQRWVKGHICGRYCQWFSLPQVEPIEGENYFSEEETVEQEVPTNNAQREESSVQSSVL</sequence>
<proteinExistence type="predicted"/>
<feature type="compositionally biased region" description="Polar residues" evidence="4">
    <location>
        <begin position="195"/>
        <end position="212"/>
    </location>
</feature>
<dbReference type="InterPro" id="IPR011009">
    <property type="entry name" value="Kinase-like_dom_sf"/>
</dbReference>
<dbReference type="GO" id="GO:0004674">
    <property type="term" value="F:protein serine/threonine kinase activity"/>
    <property type="evidence" value="ECO:0007669"/>
    <property type="project" value="UniProtKB-KW"/>
</dbReference>
<evidence type="ECO:0000256" key="4">
    <source>
        <dbReference type="SAM" id="MobiDB-lite"/>
    </source>
</evidence>
<evidence type="ECO:0000313" key="6">
    <source>
        <dbReference type="EMBL" id="KZT61206.1"/>
    </source>
</evidence>
<gene>
    <name evidence="6" type="ORF">CALCODRAFT_428267</name>
</gene>
<feature type="region of interest" description="Disordered" evidence="4">
    <location>
        <begin position="187"/>
        <end position="212"/>
    </location>
</feature>
<dbReference type="EMBL" id="KV423925">
    <property type="protein sequence ID" value="KZT61206.1"/>
    <property type="molecule type" value="Genomic_DNA"/>
</dbReference>
<dbReference type="GO" id="GO:0005524">
    <property type="term" value="F:ATP binding"/>
    <property type="evidence" value="ECO:0007669"/>
    <property type="project" value="InterPro"/>
</dbReference>
<dbReference type="Pfam" id="PF02816">
    <property type="entry name" value="Alpha_kinase"/>
    <property type="match status" value="1"/>
</dbReference>
<keyword evidence="7" id="KW-1185">Reference proteome</keyword>
<organism evidence="6 7">
    <name type="scientific">Calocera cornea HHB12733</name>
    <dbReference type="NCBI Taxonomy" id="1353952"/>
    <lineage>
        <taxon>Eukaryota</taxon>
        <taxon>Fungi</taxon>
        <taxon>Dikarya</taxon>
        <taxon>Basidiomycota</taxon>
        <taxon>Agaricomycotina</taxon>
        <taxon>Dacrymycetes</taxon>
        <taxon>Dacrymycetales</taxon>
        <taxon>Dacrymycetaceae</taxon>
        <taxon>Calocera</taxon>
    </lineage>
</organism>
<dbReference type="InParanoid" id="A0A165J0H6"/>
<name>A0A165J0H6_9BASI</name>
<dbReference type="InterPro" id="IPR004166">
    <property type="entry name" value="a-kinase_dom"/>
</dbReference>